<feature type="transmembrane region" description="Helical" evidence="1">
    <location>
        <begin position="48"/>
        <end position="69"/>
    </location>
</feature>
<organism evidence="2 3">
    <name type="scientific">Morchella conica CCBAS932</name>
    <dbReference type="NCBI Taxonomy" id="1392247"/>
    <lineage>
        <taxon>Eukaryota</taxon>
        <taxon>Fungi</taxon>
        <taxon>Dikarya</taxon>
        <taxon>Ascomycota</taxon>
        <taxon>Pezizomycotina</taxon>
        <taxon>Pezizomycetes</taxon>
        <taxon>Pezizales</taxon>
        <taxon>Morchellaceae</taxon>
        <taxon>Morchella</taxon>
    </lineage>
</organism>
<keyword evidence="3" id="KW-1185">Reference proteome</keyword>
<reference evidence="2 3" key="1">
    <citation type="journal article" date="2018" name="Nat. Ecol. Evol.">
        <title>Pezizomycetes genomes reveal the molecular basis of ectomycorrhizal truffle lifestyle.</title>
        <authorList>
            <person name="Murat C."/>
            <person name="Payen T."/>
            <person name="Noel B."/>
            <person name="Kuo A."/>
            <person name="Morin E."/>
            <person name="Chen J."/>
            <person name="Kohler A."/>
            <person name="Krizsan K."/>
            <person name="Balestrini R."/>
            <person name="Da Silva C."/>
            <person name="Montanini B."/>
            <person name="Hainaut M."/>
            <person name="Levati E."/>
            <person name="Barry K.W."/>
            <person name="Belfiori B."/>
            <person name="Cichocki N."/>
            <person name="Clum A."/>
            <person name="Dockter R.B."/>
            <person name="Fauchery L."/>
            <person name="Guy J."/>
            <person name="Iotti M."/>
            <person name="Le Tacon F."/>
            <person name="Lindquist E.A."/>
            <person name="Lipzen A."/>
            <person name="Malagnac F."/>
            <person name="Mello A."/>
            <person name="Molinier V."/>
            <person name="Miyauchi S."/>
            <person name="Poulain J."/>
            <person name="Riccioni C."/>
            <person name="Rubini A."/>
            <person name="Sitrit Y."/>
            <person name="Splivallo R."/>
            <person name="Traeger S."/>
            <person name="Wang M."/>
            <person name="Zifcakova L."/>
            <person name="Wipf D."/>
            <person name="Zambonelli A."/>
            <person name="Paolocci F."/>
            <person name="Nowrousian M."/>
            <person name="Ottonello S."/>
            <person name="Baldrian P."/>
            <person name="Spatafora J.W."/>
            <person name="Henrissat B."/>
            <person name="Nagy L.G."/>
            <person name="Aury J.M."/>
            <person name="Wincker P."/>
            <person name="Grigoriev I.V."/>
            <person name="Bonfante P."/>
            <person name="Martin F.M."/>
        </authorList>
    </citation>
    <scope>NUCLEOTIDE SEQUENCE [LARGE SCALE GENOMIC DNA]</scope>
    <source>
        <strain evidence="2 3">CCBAS932</strain>
    </source>
</reference>
<dbReference type="AlphaFoldDB" id="A0A3N4KBU1"/>
<dbReference type="EMBL" id="ML119221">
    <property type="protein sequence ID" value="RPB06782.1"/>
    <property type="molecule type" value="Genomic_DNA"/>
</dbReference>
<keyword evidence="1" id="KW-0812">Transmembrane</keyword>
<gene>
    <name evidence="2" type="ORF">P167DRAFT_540578</name>
</gene>
<evidence type="ECO:0000313" key="3">
    <source>
        <dbReference type="Proteomes" id="UP000277580"/>
    </source>
</evidence>
<evidence type="ECO:0000313" key="2">
    <source>
        <dbReference type="EMBL" id="RPB06782.1"/>
    </source>
</evidence>
<accession>A0A3N4KBU1</accession>
<dbReference type="Proteomes" id="UP000277580">
    <property type="component" value="Unassembled WGS sequence"/>
</dbReference>
<protein>
    <submittedName>
        <fullName evidence="2">Uncharacterized protein</fullName>
    </submittedName>
</protein>
<proteinExistence type="predicted"/>
<evidence type="ECO:0000256" key="1">
    <source>
        <dbReference type="SAM" id="Phobius"/>
    </source>
</evidence>
<name>A0A3N4KBU1_9PEZI</name>
<sequence>MFHGAPFVREWRSQKYAEDEYCVSRATVYFQPQSDRNCKLGTDLWSRFLLHFKIISTTPIMSLFLLASGKKNQNMQVRKGLFVWSGAAIQTRHLHVLVLYPRRE</sequence>
<dbReference type="InParanoid" id="A0A3N4KBU1"/>
<keyword evidence="1" id="KW-0472">Membrane</keyword>
<keyword evidence="1" id="KW-1133">Transmembrane helix</keyword>